<keyword evidence="3" id="KW-1185">Reference proteome</keyword>
<evidence type="ECO:0000313" key="3">
    <source>
        <dbReference type="Proteomes" id="UP001180453"/>
    </source>
</evidence>
<protein>
    <recommendedName>
        <fullName evidence="4">Lipoprotein</fullName>
    </recommendedName>
</protein>
<evidence type="ECO:0008006" key="4">
    <source>
        <dbReference type="Google" id="ProtNLM"/>
    </source>
</evidence>
<sequence length="637" mass="67991">MLAACGGGGGDASPPSGPTTVPPLGTQCLSGSVARLALPAAATAGRNQELALLACPGSRLDSVQWRQTDGPALALGSARSQALSVAPAAAGRHAFSVDFSDAKGASYSGTAEFTAAAAGTAAMLIRGEPSVWAGGQTSLRAWVDGLAVADYPQAHVRWSRVEGPDVNLGDATQWRVIFTAPAVSEDSLLRLRAEATLADGRSLSQDFNLLVQASPPAAASPLFGTGNLSSRVYPYLAGGAHAAELRDCIYTPTLSNDKLCTLGRLPILGTETRGELPTVEQVMARVLVSNDWMGQRFEAFLREQDGNGDFRRLLNATTAIVIGGRVRPSFYWSATGAIYLDADYLWQTPAERDTVSEAPDPRSDYGNDLAYTMLWRYVQGNKSAGGRPPVLERTSRDSAALLPALGRLLYHELIHANDFLPPRVQLLLNTGLRVYEAVPANTASEQLRSQLPFYSQEMVDLGRVQFFGAASTAVQRAYQPADITRFFSGDRVTDEYSYSWSSSQSTPREDAAMLAEEALMQLRHGVLRDVAITPQFKSGETSADLVVSWGQRGRVGDAAIKPRVALVLAQTMPWLPAGFTNGLAAPAQLRAGLTWGQNLDQSGLAMGVVRPLSATERALEADLDSQRRGSRKAALAR</sequence>
<name>A0ABU1YMZ5_ROSSA</name>
<dbReference type="EMBL" id="JAVDXU010000002">
    <property type="protein sequence ID" value="MDR7270220.1"/>
    <property type="molecule type" value="Genomic_DNA"/>
</dbReference>
<reference evidence="2 3" key="1">
    <citation type="submission" date="2023-07" db="EMBL/GenBank/DDBJ databases">
        <title>Sorghum-associated microbial communities from plants grown in Nebraska, USA.</title>
        <authorList>
            <person name="Schachtman D."/>
        </authorList>
    </citation>
    <scope>NUCLEOTIDE SEQUENCE [LARGE SCALE GENOMIC DNA]</scope>
    <source>
        <strain evidence="2 3">BE314</strain>
    </source>
</reference>
<dbReference type="RefSeq" id="WP_310265903.1">
    <property type="nucleotide sequence ID" value="NZ_JAVDXU010000002.1"/>
</dbReference>
<evidence type="ECO:0000313" key="2">
    <source>
        <dbReference type="EMBL" id="MDR7270220.1"/>
    </source>
</evidence>
<evidence type="ECO:0000256" key="1">
    <source>
        <dbReference type="SAM" id="MobiDB-lite"/>
    </source>
</evidence>
<organism evidence="2 3">
    <name type="scientific">Roseateles saccharophilus</name>
    <name type="common">Pseudomonas saccharophila</name>
    <dbReference type="NCBI Taxonomy" id="304"/>
    <lineage>
        <taxon>Bacteria</taxon>
        <taxon>Pseudomonadati</taxon>
        <taxon>Pseudomonadota</taxon>
        <taxon>Betaproteobacteria</taxon>
        <taxon>Burkholderiales</taxon>
        <taxon>Sphaerotilaceae</taxon>
        <taxon>Roseateles</taxon>
    </lineage>
</organism>
<accession>A0ABU1YMZ5</accession>
<proteinExistence type="predicted"/>
<comment type="caution">
    <text evidence="2">The sequence shown here is derived from an EMBL/GenBank/DDBJ whole genome shotgun (WGS) entry which is preliminary data.</text>
</comment>
<gene>
    <name evidence="2" type="ORF">J2X20_002878</name>
</gene>
<dbReference type="Proteomes" id="UP001180453">
    <property type="component" value="Unassembled WGS sequence"/>
</dbReference>
<feature type="compositionally biased region" description="Gly residues" evidence="1">
    <location>
        <begin position="1"/>
        <end position="11"/>
    </location>
</feature>
<feature type="region of interest" description="Disordered" evidence="1">
    <location>
        <begin position="1"/>
        <end position="24"/>
    </location>
</feature>